<dbReference type="SUPFAM" id="SSF53850">
    <property type="entry name" value="Periplasmic binding protein-like II"/>
    <property type="match status" value="1"/>
</dbReference>
<dbReference type="AlphaFoldDB" id="W8YCH6"/>
<dbReference type="FunFam" id="3.40.190.10:FF:000018">
    <property type="entry name" value="Oligopeptide ABC transporter, oligopeptide-binding protein"/>
    <property type="match status" value="1"/>
</dbReference>
<gene>
    <name evidence="15" type="ORF">BTDB27_005545</name>
</gene>
<dbReference type="Gene3D" id="3.10.105.10">
    <property type="entry name" value="Dipeptide-binding Protein, Domain 3"/>
    <property type="match status" value="1"/>
</dbReference>
<evidence type="ECO:0000256" key="12">
    <source>
        <dbReference type="ARBA" id="ARBA00063980"/>
    </source>
</evidence>
<keyword evidence="4" id="KW-0813">Transport</keyword>
<dbReference type="GO" id="GO:1904680">
    <property type="term" value="F:peptide transmembrane transporter activity"/>
    <property type="evidence" value="ECO:0007669"/>
    <property type="project" value="TreeGrafter"/>
</dbReference>
<proteinExistence type="inferred from homology"/>
<evidence type="ECO:0000256" key="2">
    <source>
        <dbReference type="ARBA" id="ARBA00004418"/>
    </source>
</evidence>
<evidence type="ECO:0000256" key="11">
    <source>
        <dbReference type="ARBA" id="ARBA00023288"/>
    </source>
</evidence>
<dbReference type="Proteomes" id="UP000030682">
    <property type="component" value="Unassembled WGS sequence"/>
</dbReference>
<dbReference type="InterPro" id="IPR030678">
    <property type="entry name" value="Peptide/Ni-bd"/>
</dbReference>
<accession>W8YCH6</accession>
<dbReference type="HOGENOM" id="CLU_017028_0_4_9"/>
<keyword evidence="7" id="KW-0571">Peptide transport</keyword>
<dbReference type="Gene3D" id="3.90.76.10">
    <property type="entry name" value="Dipeptide-binding Protein, Domain 1"/>
    <property type="match status" value="1"/>
</dbReference>
<dbReference type="FunFam" id="3.10.105.10:FF:000001">
    <property type="entry name" value="Oligopeptide ABC transporter, oligopeptide-binding protein"/>
    <property type="match status" value="1"/>
</dbReference>
<dbReference type="InterPro" id="IPR039424">
    <property type="entry name" value="SBP_5"/>
</dbReference>
<keyword evidence="10" id="KW-1015">Disulfide bond</keyword>
<evidence type="ECO:0000256" key="4">
    <source>
        <dbReference type="ARBA" id="ARBA00022448"/>
    </source>
</evidence>
<dbReference type="GO" id="GO:0015031">
    <property type="term" value="P:protein transport"/>
    <property type="evidence" value="ECO:0007669"/>
    <property type="project" value="UniProtKB-KW"/>
</dbReference>
<keyword evidence="6" id="KW-0574">Periplasm</keyword>
<dbReference type="GO" id="GO:0015833">
    <property type="term" value="P:peptide transport"/>
    <property type="evidence" value="ECO:0007669"/>
    <property type="project" value="UniProtKB-KW"/>
</dbReference>
<dbReference type="FunFam" id="3.90.76.10:FF:000001">
    <property type="entry name" value="Oligopeptide ABC transporter substrate-binding protein"/>
    <property type="match status" value="1"/>
</dbReference>
<evidence type="ECO:0000256" key="13">
    <source>
        <dbReference type="ARBA" id="ARBA00072558"/>
    </source>
</evidence>
<dbReference type="GO" id="GO:0030288">
    <property type="term" value="C:outer membrane-bounded periplasmic space"/>
    <property type="evidence" value="ECO:0007669"/>
    <property type="project" value="UniProtKB-ARBA"/>
</dbReference>
<dbReference type="PROSITE" id="PS51257">
    <property type="entry name" value="PROKAR_LIPOPROTEIN"/>
    <property type="match status" value="1"/>
</dbReference>
<keyword evidence="11" id="KW-0449">Lipoprotein</keyword>
<dbReference type="InterPro" id="IPR000914">
    <property type="entry name" value="SBP_5_dom"/>
</dbReference>
<evidence type="ECO:0000256" key="3">
    <source>
        <dbReference type="ARBA" id="ARBA00005695"/>
    </source>
</evidence>
<dbReference type="Gene3D" id="3.40.190.10">
    <property type="entry name" value="Periplasmic binding protein-like II"/>
    <property type="match status" value="1"/>
</dbReference>
<evidence type="ECO:0000256" key="1">
    <source>
        <dbReference type="ARBA" id="ARBA00004193"/>
    </source>
</evidence>
<comment type="subunit">
    <text evidence="12">The complex is composed of two ATP-binding proteins (OppD and OppF), two transmembrane proteins (OppB and OppC) and a solute-binding protein (OppA).</text>
</comment>
<dbReference type="PIRSF" id="PIRSF002741">
    <property type="entry name" value="MppA"/>
    <property type="match status" value="1"/>
</dbReference>
<evidence type="ECO:0000256" key="5">
    <source>
        <dbReference type="ARBA" id="ARBA00022729"/>
    </source>
</evidence>
<name>W8YCH6_BACTU</name>
<protein>
    <recommendedName>
        <fullName evidence="13">Periplasmic oligopeptide-binding protein OppA</fullName>
    </recommendedName>
</protein>
<evidence type="ECO:0000313" key="15">
    <source>
        <dbReference type="EMBL" id="CDN39203.1"/>
    </source>
</evidence>
<evidence type="ECO:0000256" key="6">
    <source>
        <dbReference type="ARBA" id="ARBA00022764"/>
    </source>
</evidence>
<dbReference type="PANTHER" id="PTHR30290">
    <property type="entry name" value="PERIPLASMIC BINDING COMPONENT OF ABC TRANSPORTER"/>
    <property type="match status" value="1"/>
</dbReference>
<dbReference type="PANTHER" id="PTHR30290:SF10">
    <property type="entry name" value="PERIPLASMIC OLIGOPEPTIDE-BINDING PROTEIN-RELATED"/>
    <property type="match status" value="1"/>
</dbReference>
<evidence type="ECO:0000256" key="9">
    <source>
        <dbReference type="ARBA" id="ARBA00023139"/>
    </source>
</evidence>
<evidence type="ECO:0000256" key="10">
    <source>
        <dbReference type="ARBA" id="ARBA00023157"/>
    </source>
</evidence>
<feature type="domain" description="Solute-binding protein family 5" evidence="14">
    <location>
        <begin position="84"/>
        <end position="463"/>
    </location>
</feature>
<dbReference type="EMBL" id="HG810021">
    <property type="protein sequence ID" value="CDN39203.1"/>
    <property type="molecule type" value="Genomic_DNA"/>
</dbReference>
<comment type="similarity">
    <text evidence="3">Belongs to the bacterial solute-binding protein 5 family.</text>
</comment>
<evidence type="ECO:0000256" key="8">
    <source>
        <dbReference type="ARBA" id="ARBA00022927"/>
    </source>
</evidence>
<sequence length="566" mass="63919">MKKKFVPGIASVVGVSILLTGCGSYKNEASGANAKDEAPSKQVLNLSSPTEIRTMDTARATDTDSGQVMRNVFEGLYNLGEGNKPVPGVAKSHEVSGDKTKYTFHLRDSKWSNGTPVTAKDFVFAWQRAVDPATASEYAFLFFDIKNATKINNKELPADQLGVKAVDDHTFEVELERPVPYFISLTAFPTFLPINEEFFKAQGDKYALEDNTILYNGAFTLSDWKHEQSFKFKKNPTYWDKDTVKLEEINFNIVKEKSTEVNLFESKQLDRIKLTSDFVDKYKKDANFKERPNVGVQFLRMNQQNKVLQNVSARQAIDQTIDRKSFVNTLLNDGSTPTFGLVPKNFAKGPEGKDFRTANGDLTKVDTKSAQELWKKAKQELGSEKITLELLTSDADLDKKTGEFLKGQLEKNLDGLTVNIKPQPRKQQVSLLLKGDYEIGIDGWSPDFADPITFLELFTTNNPYNLDHYSNKEFDETIAKVKTTLAGDEKARWEALLASEKILFKDSVIAPLYQKGESYLERSYVKGIVQVDFAGQLNFKWANNKWGFLHPHLLLAHTNCFFSKIY</sequence>
<keyword evidence="9" id="KW-0564">Palmitate</keyword>
<dbReference type="Pfam" id="PF00496">
    <property type="entry name" value="SBP_bac_5"/>
    <property type="match status" value="1"/>
</dbReference>
<comment type="subcellular location">
    <subcellularLocation>
        <location evidence="1">Cell membrane</location>
        <topology evidence="1">Lipid-anchor</topology>
    </subcellularLocation>
    <subcellularLocation>
        <location evidence="2">Periplasm</location>
    </subcellularLocation>
</comment>
<dbReference type="GO" id="GO:0043190">
    <property type="term" value="C:ATP-binding cassette (ABC) transporter complex"/>
    <property type="evidence" value="ECO:0007669"/>
    <property type="project" value="InterPro"/>
</dbReference>
<evidence type="ECO:0000256" key="7">
    <source>
        <dbReference type="ARBA" id="ARBA00022856"/>
    </source>
</evidence>
<reference evidence="15" key="1">
    <citation type="submission" date="2014-01" db="EMBL/GenBank/DDBJ databases">
        <title>Draft genome sequence of highly nematicidal Bacillus thuringiensis DB27.</title>
        <authorList>
            <person name="Iatsenko I."/>
            <person name="Pickard D."/>
            <person name="Corton C."/>
            <person name="Dougan G."/>
            <person name="Sommer R.J."/>
        </authorList>
    </citation>
    <scope>NUCLEOTIDE SEQUENCE [LARGE SCALE GENOMIC DNA]</scope>
    <source>
        <strain evidence="15">DB27</strain>
    </source>
</reference>
<dbReference type="CDD" id="cd08504">
    <property type="entry name" value="PBP2_OppA"/>
    <property type="match status" value="1"/>
</dbReference>
<organism evidence="15">
    <name type="scientific">Bacillus thuringiensis DB27</name>
    <dbReference type="NCBI Taxonomy" id="1431339"/>
    <lineage>
        <taxon>Bacteria</taxon>
        <taxon>Bacillati</taxon>
        <taxon>Bacillota</taxon>
        <taxon>Bacilli</taxon>
        <taxon>Bacillales</taxon>
        <taxon>Bacillaceae</taxon>
        <taxon>Bacillus</taxon>
        <taxon>Bacillus cereus group</taxon>
    </lineage>
</organism>
<keyword evidence="5" id="KW-0732">Signal</keyword>
<keyword evidence="8" id="KW-0653">Protein transport</keyword>
<reference evidence="15" key="2">
    <citation type="submission" date="2014-01" db="EMBL/GenBank/DDBJ databases">
        <authorList>
            <person name="Aslett M."/>
        </authorList>
    </citation>
    <scope>NUCLEOTIDE SEQUENCE [LARGE SCALE GENOMIC DNA]</scope>
    <source>
        <strain evidence="15">DB27</strain>
    </source>
</reference>
<dbReference type="RefSeq" id="WP_230478655.1">
    <property type="nucleotide sequence ID" value="NZ_HG810021.1"/>
</dbReference>
<evidence type="ECO:0000259" key="14">
    <source>
        <dbReference type="Pfam" id="PF00496"/>
    </source>
</evidence>